<dbReference type="Proteomes" id="UP001165561">
    <property type="component" value="Unassembled WGS sequence"/>
</dbReference>
<gene>
    <name evidence="2" type="ORF">PU560_08980</name>
</gene>
<evidence type="ECO:0000313" key="2">
    <source>
        <dbReference type="EMBL" id="MDD9206597.1"/>
    </source>
</evidence>
<comment type="caution">
    <text evidence="2">The sequence shown here is derived from an EMBL/GenBank/DDBJ whole genome shotgun (WGS) entry which is preliminary data.</text>
</comment>
<feature type="domain" description="4Fe-4S Wbl-type" evidence="1">
    <location>
        <begin position="38"/>
        <end position="98"/>
    </location>
</feature>
<protein>
    <submittedName>
        <fullName evidence="2">WhiB family transcriptional regulator</fullName>
    </submittedName>
</protein>
<dbReference type="PROSITE" id="PS51674">
    <property type="entry name" value="4FE4S_WBL"/>
    <property type="match status" value="1"/>
</dbReference>
<sequence length="117" mass="12882">MTDPRLRRTAWHRRLARRAAARRELFTVLATYPPGAVPCMGGSPVPSSHWTADEPELQAVAARACTGCPLREDCAAFAEVAPVEAGVYGGTSEYDRLPHRLTECYQQDDAPRRASNE</sequence>
<proteinExistence type="predicted"/>
<dbReference type="InterPro" id="IPR034768">
    <property type="entry name" value="4FE4S_WBL"/>
</dbReference>
<name>A0ABT5TX18_9MICO</name>
<accession>A0ABT5TX18</accession>
<organism evidence="2 3">
    <name type="scientific">Georgenia halotolerans</name>
    <dbReference type="NCBI Taxonomy" id="3028317"/>
    <lineage>
        <taxon>Bacteria</taxon>
        <taxon>Bacillati</taxon>
        <taxon>Actinomycetota</taxon>
        <taxon>Actinomycetes</taxon>
        <taxon>Micrococcales</taxon>
        <taxon>Bogoriellaceae</taxon>
        <taxon>Georgenia</taxon>
    </lineage>
</organism>
<keyword evidence="3" id="KW-1185">Reference proteome</keyword>
<evidence type="ECO:0000259" key="1">
    <source>
        <dbReference type="PROSITE" id="PS51674"/>
    </source>
</evidence>
<reference evidence="2" key="1">
    <citation type="submission" date="2023-02" db="EMBL/GenBank/DDBJ databases">
        <title>Georgenia sp.10Sc9-8, isolated from a soil sample collected from the Taklamakan desert.</title>
        <authorList>
            <person name="Liu S."/>
        </authorList>
    </citation>
    <scope>NUCLEOTIDE SEQUENCE</scope>
    <source>
        <strain evidence="2">10Sc9-8</strain>
    </source>
</reference>
<dbReference type="EMBL" id="JARACI010000929">
    <property type="protein sequence ID" value="MDD9206597.1"/>
    <property type="molecule type" value="Genomic_DNA"/>
</dbReference>
<evidence type="ECO:0000313" key="3">
    <source>
        <dbReference type="Proteomes" id="UP001165561"/>
    </source>
</evidence>
<dbReference type="Pfam" id="PF02467">
    <property type="entry name" value="Whib"/>
    <property type="match status" value="1"/>
</dbReference>